<feature type="region of interest" description="Disordered" evidence="1">
    <location>
        <begin position="1"/>
        <end position="24"/>
    </location>
</feature>
<dbReference type="GeneID" id="100572507"/>
<dbReference type="AlphaFoldDB" id="A0A8R2JU86"/>
<evidence type="ECO:0000313" key="3">
    <source>
        <dbReference type="Proteomes" id="UP000007819"/>
    </source>
</evidence>
<dbReference type="Proteomes" id="UP000007819">
    <property type="component" value="Chromosome X"/>
</dbReference>
<dbReference type="RefSeq" id="XP_029346465.1">
    <property type="nucleotide sequence ID" value="XM_029490605.1"/>
</dbReference>
<reference evidence="3" key="1">
    <citation type="submission" date="2010-06" db="EMBL/GenBank/DDBJ databases">
        <authorList>
            <person name="Jiang H."/>
            <person name="Abraham K."/>
            <person name="Ali S."/>
            <person name="Alsbrooks S.L."/>
            <person name="Anim B.N."/>
            <person name="Anosike U.S."/>
            <person name="Attaway T."/>
            <person name="Bandaranaike D.P."/>
            <person name="Battles P.K."/>
            <person name="Bell S.N."/>
            <person name="Bell A.V."/>
            <person name="Beltran B."/>
            <person name="Bickham C."/>
            <person name="Bustamante Y."/>
            <person name="Caleb T."/>
            <person name="Canada A."/>
            <person name="Cardenas V."/>
            <person name="Carter K."/>
            <person name="Chacko J."/>
            <person name="Chandrabose M.N."/>
            <person name="Chavez D."/>
            <person name="Chavez A."/>
            <person name="Chen L."/>
            <person name="Chu H.-S."/>
            <person name="Claassen K.J."/>
            <person name="Cockrell R."/>
            <person name="Collins M."/>
            <person name="Cooper J.A."/>
            <person name="Cree A."/>
            <person name="Curry S.M."/>
            <person name="Da Y."/>
            <person name="Dao M.D."/>
            <person name="Das B."/>
            <person name="Davila M.-L."/>
            <person name="Davy-Carroll L."/>
            <person name="Denson S."/>
            <person name="Dinh H."/>
            <person name="Ebong V.E."/>
            <person name="Edwards J.R."/>
            <person name="Egan A."/>
            <person name="El-Daye J."/>
            <person name="Escobedo L."/>
            <person name="Fernandez S."/>
            <person name="Fernando P.R."/>
            <person name="Flagg N."/>
            <person name="Forbes L.D."/>
            <person name="Fowler R.G."/>
            <person name="Fu Q."/>
            <person name="Gabisi R.A."/>
            <person name="Ganer J."/>
            <person name="Garbino Pronczuk A."/>
            <person name="Garcia R.M."/>
            <person name="Garner T."/>
            <person name="Garrett T.E."/>
            <person name="Gonzalez D.A."/>
            <person name="Hamid H."/>
            <person name="Hawkins E.S."/>
            <person name="Hirani K."/>
            <person name="Hogues M.E."/>
            <person name="Hollins B."/>
            <person name="Hsiao C.-H."/>
            <person name="Jabil R."/>
            <person name="James M.L."/>
            <person name="Jhangiani S.N."/>
            <person name="Johnson B."/>
            <person name="Johnson Q."/>
            <person name="Joshi V."/>
            <person name="Kalu J.B."/>
            <person name="Kam C."/>
            <person name="Kashfia A."/>
            <person name="Keebler J."/>
            <person name="Kisamo H."/>
            <person name="Kovar C.L."/>
            <person name="Lago L.A."/>
            <person name="Lai C.-Y."/>
            <person name="Laidlaw J."/>
            <person name="Lara F."/>
            <person name="Le T.-K."/>
            <person name="Lee S.L."/>
            <person name="Legall F.H."/>
            <person name="Lemon S.J."/>
            <person name="Lewis L.R."/>
            <person name="Li B."/>
            <person name="Liu Y."/>
            <person name="Liu Y.-S."/>
            <person name="Lopez J."/>
            <person name="Lozado R.J."/>
            <person name="Lu J."/>
            <person name="Madu R.C."/>
            <person name="Maheshwari M."/>
            <person name="Maheshwari R."/>
            <person name="Malloy K."/>
            <person name="Martinez E."/>
            <person name="Mathew T."/>
            <person name="Mercado I.C."/>
            <person name="Mercado C."/>
            <person name="Meyer B."/>
            <person name="Montgomery K."/>
            <person name="Morgan M.B."/>
            <person name="Munidasa M."/>
            <person name="Nazareth L.V."/>
            <person name="Nelson J."/>
            <person name="Ng B.M."/>
            <person name="Nguyen N.B."/>
            <person name="Nguyen P.Q."/>
            <person name="Nguyen T."/>
            <person name="Obregon M."/>
            <person name="Okwuonu G.O."/>
            <person name="Onwere C.G."/>
            <person name="Orozco G."/>
            <person name="Parra A."/>
            <person name="Patel S."/>
            <person name="Patil S."/>
            <person name="Perez A."/>
            <person name="Perez Y."/>
            <person name="Pham C."/>
            <person name="Primus E.L."/>
            <person name="Pu L.-L."/>
            <person name="Puazo M."/>
            <person name="Qin X."/>
            <person name="Quiroz J.B."/>
            <person name="Reese J."/>
            <person name="Richards S."/>
            <person name="Rives C.M."/>
            <person name="Robberts R."/>
            <person name="Ruiz S.J."/>
            <person name="Ruiz M.J."/>
            <person name="Santibanez J."/>
            <person name="Schneider B.W."/>
            <person name="Sisson I."/>
            <person name="Smith M."/>
            <person name="Sodergren E."/>
            <person name="Song X.-Z."/>
            <person name="Song B.B."/>
            <person name="Summersgill H."/>
            <person name="Thelus R."/>
            <person name="Thornton R.D."/>
            <person name="Trejos Z.Y."/>
            <person name="Usmani K."/>
            <person name="Vattathil S."/>
            <person name="Villasana D."/>
            <person name="Walker D.L."/>
            <person name="Wang S."/>
            <person name="Wang K."/>
            <person name="White C.S."/>
            <person name="Williams A.C."/>
            <person name="Williamson J."/>
            <person name="Wilson K."/>
            <person name="Woghiren I.O."/>
            <person name="Woodworth J.R."/>
            <person name="Worley K.C."/>
            <person name="Wright R.A."/>
            <person name="Wu W."/>
            <person name="Young L."/>
            <person name="Zhang L."/>
            <person name="Zhang J."/>
            <person name="Zhu Y."/>
            <person name="Muzny D.M."/>
            <person name="Weinstock G."/>
            <person name="Gibbs R.A."/>
        </authorList>
    </citation>
    <scope>NUCLEOTIDE SEQUENCE [LARGE SCALE GENOMIC DNA]</scope>
    <source>
        <strain evidence="3">LSR1</strain>
    </source>
</reference>
<proteinExistence type="predicted"/>
<protein>
    <submittedName>
        <fullName evidence="2">Uncharacterized protein</fullName>
    </submittedName>
</protein>
<dbReference type="KEGG" id="api:100572507"/>
<accession>A0A8R2JU86</accession>
<name>A0A8R2JU86_ACYPI</name>
<evidence type="ECO:0000256" key="1">
    <source>
        <dbReference type="SAM" id="MobiDB-lite"/>
    </source>
</evidence>
<organism evidence="2 3">
    <name type="scientific">Acyrthosiphon pisum</name>
    <name type="common">Pea aphid</name>
    <dbReference type="NCBI Taxonomy" id="7029"/>
    <lineage>
        <taxon>Eukaryota</taxon>
        <taxon>Metazoa</taxon>
        <taxon>Ecdysozoa</taxon>
        <taxon>Arthropoda</taxon>
        <taxon>Hexapoda</taxon>
        <taxon>Insecta</taxon>
        <taxon>Pterygota</taxon>
        <taxon>Neoptera</taxon>
        <taxon>Paraneoptera</taxon>
        <taxon>Hemiptera</taxon>
        <taxon>Sternorrhyncha</taxon>
        <taxon>Aphidomorpha</taxon>
        <taxon>Aphidoidea</taxon>
        <taxon>Aphididae</taxon>
        <taxon>Macrosiphini</taxon>
        <taxon>Acyrthosiphon</taxon>
    </lineage>
</organism>
<sequence>MSLSNSILSPKRKTTSCVKNKNGKRRRKKSFLRILENDEDVADDFYYKRKKSIKHSQVDINNAVLTAPNGCIMTRNKLNKQLTIFTNEISSPCPGKQLDTYYKKRTPSLFESDSEPEINYFQIKDSIKNEVEEMSSCISYPDDRLYPAFDKNVKMRTYFNKKLYPIVNNNSNVQSLNKFEKINGEPSSLCNRVKTAYDSNQCNGISQNYSKTSKPLKVTETTTSVQTNSEGDEIIIVTESLIRQLKNELEITKTQSKETISVERYDNMDNSLIIDLDSNNSSTISEEIIDPSNTQTFKCDNSSSDQSIENHHNFEKNITCHLSLDQIEPNQDSHTVIKGVIKNKPKYYNSNGRYNCFLKNYNLSSTNDSYSNKNGKTYSNILTIYPFLN</sequence>
<keyword evidence="3" id="KW-1185">Reference proteome</keyword>
<evidence type="ECO:0000313" key="2">
    <source>
        <dbReference type="EnsemblMetazoa" id="XP_029346465.1"/>
    </source>
</evidence>
<dbReference type="EnsemblMetazoa" id="XM_029490605.1">
    <property type="protein sequence ID" value="XP_029346465.1"/>
    <property type="gene ID" value="LOC100572507"/>
</dbReference>
<reference evidence="2" key="2">
    <citation type="submission" date="2022-06" db="UniProtKB">
        <authorList>
            <consortium name="EnsemblMetazoa"/>
        </authorList>
    </citation>
    <scope>IDENTIFICATION</scope>
</reference>